<keyword evidence="2" id="KW-1185">Reference proteome</keyword>
<dbReference type="Proteomes" id="UP001148786">
    <property type="component" value="Unassembled WGS sequence"/>
</dbReference>
<sequence>MSISDLSPELFKIIGDCLEINDARNARLACKQIGEYLEPQILSSLVICCTGHNLVEKQLLRIESLARGEYPAIVRSVRSLSIGPWFLKEKPGPELDLSPSGSCGSPDTVLNNRVSQFLKTLSKALLCLTGVTSVRWIRSARDPMCITSSVADALQAFPRLRRLSFVQYTETNLEALGNVTSGLNELPDLEEIGVQIDTNSEYDSEMLRYFAKVLVASPNLESLSIVNTRRRADSIPNSSVHQLFEQCSPSNPVHLKKLSLSNMLVNLAGSILPHFRHLVSLHLVRIFEPGVTDKMYGRRFRPEHLLETASTGSTLDHTWTALSSIKVCLQEITVDNIGNGFIDYVSAYSGLKKLDIRSPWYPDAATRIILELDFLLKGNGALVLTTSRFSVNAAD</sequence>
<comment type="caution">
    <text evidence="1">The sequence shown here is derived from an EMBL/GenBank/DDBJ whole genome shotgun (WGS) entry which is preliminary data.</text>
</comment>
<evidence type="ECO:0000313" key="1">
    <source>
        <dbReference type="EMBL" id="KAJ3514305.1"/>
    </source>
</evidence>
<dbReference type="SUPFAM" id="SSF52047">
    <property type="entry name" value="RNI-like"/>
    <property type="match status" value="1"/>
</dbReference>
<organism evidence="1 2">
    <name type="scientific">Agrocybe chaxingu</name>
    <dbReference type="NCBI Taxonomy" id="84603"/>
    <lineage>
        <taxon>Eukaryota</taxon>
        <taxon>Fungi</taxon>
        <taxon>Dikarya</taxon>
        <taxon>Basidiomycota</taxon>
        <taxon>Agaricomycotina</taxon>
        <taxon>Agaricomycetes</taxon>
        <taxon>Agaricomycetidae</taxon>
        <taxon>Agaricales</taxon>
        <taxon>Agaricineae</taxon>
        <taxon>Strophariaceae</taxon>
        <taxon>Agrocybe</taxon>
    </lineage>
</organism>
<dbReference type="EMBL" id="JANKHO010000151">
    <property type="protein sequence ID" value="KAJ3514305.1"/>
    <property type="molecule type" value="Genomic_DNA"/>
</dbReference>
<protein>
    <recommendedName>
        <fullName evidence="3">F-box domain-containing protein</fullName>
    </recommendedName>
</protein>
<proteinExistence type="predicted"/>
<reference evidence="1" key="1">
    <citation type="submission" date="2022-07" db="EMBL/GenBank/DDBJ databases">
        <title>Genome Sequence of Agrocybe chaxingu.</title>
        <authorList>
            <person name="Buettner E."/>
        </authorList>
    </citation>
    <scope>NUCLEOTIDE SEQUENCE</scope>
    <source>
        <strain evidence="1">MP-N11</strain>
    </source>
</reference>
<dbReference type="Gene3D" id="3.80.10.10">
    <property type="entry name" value="Ribonuclease Inhibitor"/>
    <property type="match status" value="1"/>
</dbReference>
<dbReference type="OrthoDB" id="3541472at2759"/>
<evidence type="ECO:0000313" key="2">
    <source>
        <dbReference type="Proteomes" id="UP001148786"/>
    </source>
</evidence>
<dbReference type="InterPro" id="IPR032675">
    <property type="entry name" value="LRR_dom_sf"/>
</dbReference>
<accession>A0A9W8MYV9</accession>
<dbReference type="AlphaFoldDB" id="A0A9W8MYV9"/>
<evidence type="ECO:0008006" key="3">
    <source>
        <dbReference type="Google" id="ProtNLM"/>
    </source>
</evidence>
<name>A0A9W8MYV9_9AGAR</name>
<gene>
    <name evidence="1" type="ORF">NLJ89_g2451</name>
</gene>